<gene>
    <name evidence="1" type="ORF">JF72_10800</name>
</gene>
<dbReference type="RefSeq" id="WP_046307528.1">
    <property type="nucleotide sequence ID" value="NZ_KQ034000.1"/>
</dbReference>
<keyword evidence="2" id="KW-1185">Reference proteome</keyword>
<reference evidence="1 2" key="1">
    <citation type="submission" date="2015-01" db="EMBL/GenBank/DDBJ databases">
        <title>Comparative genomics of the lactic acid bacteria isolated from the honey bee gut.</title>
        <authorList>
            <person name="Ellegaard K.M."/>
            <person name="Tamarit D."/>
            <person name="Javelind E."/>
            <person name="Olofsson T."/>
            <person name="Andersson S.G."/>
            <person name="Vasquez A."/>
        </authorList>
    </citation>
    <scope>NUCLEOTIDE SEQUENCE [LARGE SCALE GENOMIC DNA]</scope>
    <source>
        <strain evidence="1 2">Hma11</strain>
    </source>
</reference>
<protein>
    <submittedName>
        <fullName evidence="1">Uncharacterized protein</fullName>
    </submittedName>
</protein>
<dbReference type="HOGENOM" id="CLU_027481_0_0_9"/>
<accession>A0A0F4LRD2</accession>
<evidence type="ECO:0000313" key="2">
    <source>
        <dbReference type="Proteomes" id="UP000033682"/>
    </source>
</evidence>
<evidence type="ECO:0000313" key="1">
    <source>
        <dbReference type="EMBL" id="KJY60141.1"/>
    </source>
</evidence>
<dbReference type="EMBL" id="JXLG01000009">
    <property type="protein sequence ID" value="KJY60141.1"/>
    <property type="molecule type" value="Genomic_DNA"/>
</dbReference>
<dbReference type="PATRIC" id="fig|303541.3.peg.1243"/>
<dbReference type="AlphaFoldDB" id="A0A0F4LRD2"/>
<organism evidence="1 2">
    <name type="scientific">Lactobacillus apis</name>
    <dbReference type="NCBI Taxonomy" id="303541"/>
    <lineage>
        <taxon>Bacteria</taxon>
        <taxon>Bacillati</taxon>
        <taxon>Bacillota</taxon>
        <taxon>Bacilli</taxon>
        <taxon>Lactobacillales</taxon>
        <taxon>Lactobacillaceae</taxon>
        <taxon>Lactobacillus</taxon>
    </lineage>
</organism>
<proteinExistence type="predicted"/>
<comment type="caution">
    <text evidence="1">The sequence shown here is derived from an EMBL/GenBank/DDBJ whole genome shotgun (WGS) entry which is preliminary data.</text>
</comment>
<dbReference type="STRING" id="303541.JF72_10800"/>
<dbReference type="Proteomes" id="UP000033682">
    <property type="component" value="Unassembled WGS sequence"/>
</dbReference>
<sequence>MNRIKYYSPSDLSINFYYDRLKKIIETCDDIEIRNILDILEEYNILKFIYNGIYPTALSNDQIKKAKIKFNKEVKQFFSMLTKEEILSYFKYFFSYNFKLNEGTSEKIENESIDKERCKYREDFLECFERYKLEERINEVDLRKTIEKYEVVYFLNTQFFINKYPNLMKDMFLAKVRNFEFLLDNYTDDRVKRFIPQNITKDEMYKFCEQYIEYEFTNLNYIQMIRKGIQGIKELKIDAKLKLKAKRRCDQIEKKIFNRKSNNVRNGITQNIVIFSEKKDYASSKEELKSLIDIEYLKQENSKEKLLDYTMYLNHFFTNNWILDLCSFPNLESSTIVRTLGVLSTKKNYEESFYFHSKNRLILLSFKIFQEKLQEYHDLRIEELIAHFFTKYSKEQFLIDWLPLDFAGKAEKMHIQTKNLFTLEEQIRKQWELYVDEKKIDKELFELEATPRLSSLKSLLNRKYIYINDKNKNIQTILNLLFSDQSDIIYINESLNEKDFLQLIFKNKIKKSDFHNYQQLNVDFLLDNNVISLDKEENIVLTEKQLFRISIISNIYHYGVIHYYYTNKKLGRKKIIERQQREIDEMIEEGLLTCENTLFAKPEVDYLNYILNNSEFDNALGLRNRYLHGSIVEENEADYLYALIVLIIYVIKINEELILHAE</sequence>
<name>A0A0F4LRD2_9LACO</name>